<gene>
    <name evidence="6" type="ORF">BET01_05180</name>
</gene>
<dbReference type="InterPro" id="IPR051607">
    <property type="entry name" value="Metallo-dep_hydrolases"/>
</dbReference>
<dbReference type="InterPro" id="IPR006680">
    <property type="entry name" value="Amidohydro-rel"/>
</dbReference>
<evidence type="ECO:0000313" key="7">
    <source>
        <dbReference type="Proteomes" id="UP000284277"/>
    </source>
</evidence>
<dbReference type="GO" id="GO:0008892">
    <property type="term" value="F:guanine deaminase activity"/>
    <property type="evidence" value="ECO:0007669"/>
    <property type="project" value="TreeGrafter"/>
</dbReference>
<dbReference type="OrthoDB" id="9807210at2"/>
<dbReference type="SUPFAM" id="SSF51338">
    <property type="entry name" value="Composite domain of metallo-dependent hydrolases"/>
    <property type="match status" value="1"/>
</dbReference>
<evidence type="ECO:0000313" key="6">
    <source>
        <dbReference type="EMBL" id="RKD30713.1"/>
    </source>
</evidence>
<feature type="domain" description="Amidohydrolase-related" evidence="5">
    <location>
        <begin position="61"/>
        <end position="422"/>
    </location>
</feature>
<name>A0A419SZU5_9FIRM</name>
<comment type="caution">
    <text evidence="6">The sequence shown here is derived from an EMBL/GenBank/DDBJ whole genome shotgun (WGS) entry which is preliminary data.</text>
</comment>
<evidence type="ECO:0000259" key="5">
    <source>
        <dbReference type="Pfam" id="PF01979"/>
    </source>
</evidence>
<dbReference type="Gene3D" id="3.20.20.140">
    <property type="entry name" value="Metal-dependent hydrolases"/>
    <property type="match status" value="1"/>
</dbReference>
<keyword evidence="4" id="KW-0862">Zinc</keyword>
<dbReference type="InterPro" id="IPR032466">
    <property type="entry name" value="Metal_Hydrolase"/>
</dbReference>
<comment type="cofactor">
    <cofactor evidence="1">
        <name>Zn(2+)</name>
        <dbReference type="ChEBI" id="CHEBI:29105"/>
    </cofactor>
</comment>
<evidence type="ECO:0000256" key="2">
    <source>
        <dbReference type="ARBA" id="ARBA00022723"/>
    </source>
</evidence>
<evidence type="ECO:0000256" key="1">
    <source>
        <dbReference type="ARBA" id="ARBA00001947"/>
    </source>
</evidence>
<protein>
    <submittedName>
        <fullName evidence="6">Guanine deaminase</fullName>
    </submittedName>
</protein>
<keyword evidence="2" id="KW-0479">Metal-binding</keyword>
<organism evidence="6 7">
    <name type="scientific">Lacrimispora algidixylanolytica</name>
    <dbReference type="NCBI Taxonomy" id="94868"/>
    <lineage>
        <taxon>Bacteria</taxon>
        <taxon>Bacillati</taxon>
        <taxon>Bacillota</taxon>
        <taxon>Clostridia</taxon>
        <taxon>Lachnospirales</taxon>
        <taxon>Lachnospiraceae</taxon>
        <taxon>Lacrimispora</taxon>
    </lineage>
</organism>
<reference evidence="6 7" key="1">
    <citation type="submission" date="2016-08" db="EMBL/GenBank/DDBJ databases">
        <title>A new outlook on sporulation: Clostridium algidixylanolyticum.</title>
        <authorList>
            <person name="Poppleton D.I."/>
            <person name="Gribaldo S."/>
        </authorList>
    </citation>
    <scope>NUCLEOTIDE SEQUENCE [LARGE SCALE GENOMIC DNA]</scope>
    <source>
        <strain evidence="6 7">SPL73</strain>
    </source>
</reference>
<dbReference type="GO" id="GO:0005829">
    <property type="term" value="C:cytosol"/>
    <property type="evidence" value="ECO:0007669"/>
    <property type="project" value="TreeGrafter"/>
</dbReference>
<dbReference type="InterPro" id="IPR011059">
    <property type="entry name" value="Metal-dep_hydrolase_composite"/>
</dbReference>
<dbReference type="EMBL" id="MCIA01000030">
    <property type="protein sequence ID" value="RKD30713.1"/>
    <property type="molecule type" value="Genomic_DNA"/>
</dbReference>
<keyword evidence="3" id="KW-0378">Hydrolase</keyword>
<dbReference type="UniPathway" id="UPA00603">
    <property type="reaction ID" value="UER00660"/>
</dbReference>
<keyword evidence="7" id="KW-1185">Reference proteome</keyword>
<dbReference type="SUPFAM" id="SSF51556">
    <property type="entry name" value="Metallo-dependent hydrolases"/>
    <property type="match status" value="1"/>
</dbReference>
<dbReference type="RefSeq" id="WP_120197501.1">
    <property type="nucleotide sequence ID" value="NZ_MCIA01000030.1"/>
</dbReference>
<dbReference type="GO" id="GO:0008270">
    <property type="term" value="F:zinc ion binding"/>
    <property type="evidence" value="ECO:0007669"/>
    <property type="project" value="TreeGrafter"/>
</dbReference>
<dbReference type="PANTHER" id="PTHR11271:SF6">
    <property type="entry name" value="GUANINE DEAMINASE"/>
    <property type="match status" value="1"/>
</dbReference>
<dbReference type="Gene3D" id="2.30.40.10">
    <property type="entry name" value="Urease, subunit C, domain 1"/>
    <property type="match status" value="1"/>
</dbReference>
<sequence length="426" mass="48512">MADNNNFVFKGNICYSEDIHLLRTVEQGYLVCLEGKTEGVYKELPEQFLNLPLTDWGDMLITPGLTDLHIHAPQFSFRGLNMDLELLDWLNTNTFPEEAKYIDLDYAKKAYQIFADTMKRSATTRACIFATIHRPATQVLMDLMEETGLRTMVGKVNMDRNSPDFYCEKSPKESERETIEWLEQVMSKYKHVSPILTPRFIPSCTDELMERLSRIQKKYKIPVQSHLSENKSEITWVKELCPASKFYGDAYDQFGMFGKPAKTVMAHCVYSTDEEIDLMKKQGVYIAHCPESNTNLSSGIAPVRAYLDQKMNIGLGTDVAAGTGESIFRAMAEAVSVSKLRWRLVDESLKPVTMEEAFYMGTLGGGSFFGKIGSFIKGYEFDALILDDSSLPHPQPLSLKERLERFIYLSDDRHIKGKFTEGSRIF</sequence>
<proteinExistence type="predicted"/>
<evidence type="ECO:0000256" key="4">
    <source>
        <dbReference type="ARBA" id="ARBA00022833"/>
    </source>
</evidence>
<dbReference type="Proteomes" id="UP000284277">
    <property type="component" value="Unassembled WGS sequence"/>
</dbReference>
<dbReference type="AlphaFoldDB" id="A0A419SZU5"/>
<dbReference type="PANTHER" id="PTHR11271">
    <property type="entry name" value="GUANINE DEAMINASE"/>
    <property type="match status" value="1"/>
</dbReference>
<dbReference type="GO" id="GO:0006147">
    <property type="term" value="P:guanine catabolic process"/>
    <property type="evidence" value="ECO:0007669"/>
    <property type="project" value="UniProtKB-UniPathway"/>
</dbReference>
<accession>A0A419SZU5</accession>
<dbReference type="Pfam" id="PF01979">
    <property type="entry name" value="Amidohydro_1"/>
    <property type="match status" value="1"/>
</dbReference>
<evidence type="ECO:0000256" key="3">
    <source>
        <dbReference type="ARBA" id="ARBA00022801"/>
    </source>
</evidence>